<dbReference type="EMBL" id="CP001349">
    <property type="protein sequence ID" value="ACL57467.1"/>
    <property type="molecule type" value="Genomic_DNA"/>
</dbReference>
<name>B8ICQ6_METNO</name>
<dbReference type="Proteomes" id="UP000008207">
    <property type="component" value="Chromosome"/>
</dbReference>
<feature type="region of interest" description="Disordered" evidence="1">
    <location>
        <begin position="1"/>
        <end position="32"/>
    </location>
</feature>
<feature type="compositionally biased region" description="Basic residues" evidence="1">
    <location>
        <begin position="13"/>
        <end position="29"/>
    </location>
</feature>
<dbReference type="KEGG" id="mno:Mnod_2497"/>
<accession>B8ICQ6</accession>
<evidence type="ECO:0000256" key="1">
    <source>
        <dbReference type="SAM" id="MobiDB-lite"/>
    </source>
</evidence>
<dbReference type="AlphaFoldDB" id="B8ICQ6"/>
<gene>
    <name evidence="2" type="ordered locus">Mnod_2497</name>
</gene>
<evidence type="ECO:0000313" key="2">
    <source>
        <dbReference type="EMBL" id="ACL57467.1"/>
    </source>
</evidence>
<protein>
    <submittedName>
        <fullName evidence="2">Uncharacterized protein</fullName>
    </submittedName>
</protein>
<reference evidence="2 3" key="1">
    <citation type="submission" date="2009-01" db="EMBL/GenBank/DDBJ databases">
        <title>Complete sequence of chromosome of Methylobacterium nodulans ORS 2060.</title>
        <authorList>
            <consortium name="US DOE Joint Genome Institute"/>
            <person name="Lucas S."/>
            <person name="Copeland A."/>
            <person name="Lapidus A."/>
            <person name="Glavina del Rio T."/>
            <person name="Dalin E."/>
            <person name="Tice H."/>
            <person name="Bruce D."/>
            <person name="Goodwin L."/>
            <person name="Pitluck S."/>
            <person name="Sims D."/>
            <person name="Brettin T."/>
            <person name="Detter J.C."/>
            <person name="Han C."/>
            <person name="Larimer F."/>
            <person name="Land M."/>
            <person name="Hauser L."/>
            <person name="Kyrpides N."/>
            <person name="Ivanova N."/>
            <person name="Marx C.J."/>
            <person name="Richardson P."/>
        </authorList>
    </citation>
    <scope>NUCLEOTIDE SEQUENCE [LARGE SCALE GENOMIC DNA]</scope>
    <source>
        <strain evidence="3">LMG 21967 / CNCM I-2342 / ORS 2060</strain>
    </source>
</reference>
<evidence type="ECO:0000313" key="3">
    <source>
        <dbReference type="Proteomes" id="UP000008207"/>
    </source>
</evidence>
<keyword evidence="3" id="KW-1185">Reference proteome</keyword>
<dbReference type="RefSeq" id="WP_015929147.1">
    <property type="nucleotide sequence ID" value="NC_011894.1"/>
</dbReference>
<sequence length="75" mass="8740">MRSRSIRLDFKGRMHAPSKPAKRAGKKLPARPEKRTGYFGFVTRGLERAAYHAERRAEVARIRAAREFERRMRAA</sequence>
<dbReference type="HOGENOM" id="CLU_2666900_0_0_5"/>
<organism evidence="2 3">
    <name type="scientific">Methylobacterium nodulans (strain LMG 21967 / CNCM I-2342 / ORS 2060)</name>
    <dbReference type="NCBI Taxonomy" id="460265"/>
    <lineage>
        <taxon>Bacteria</taxon>
        <taxon>Pseudomonadati</taxon>
        <taxon>Pseudomonadota</taxon>
        <taxon>Alphaproteobacteria</taxon>
        <taxon>Hyphomicrobiales</taxon>
        <taxon>Methylobacteriaceae</taxon>
        <taxon>Methylobacterium</taxon>
    </lineage>
</organism>
<proteinExistence type="predicted"/>
<feature type="compositionally biased region" description="Basic and acidic residues" evidence="1">
    <location>
        <begin position="1"/>
        <end position="12"/>
    </location>
</feature>